<evidence type="ECO:0000259" key="2">
    <source>
        <dbReference type="Pfam" id="PF00188"/>
    </source>
</evidence>
<dbReference type="RefSeq" id="WP_153735533.1">
    <property type="nucleotide sequence ID" value="NZ_WJNG01000002.1"/>
</dbReference>
<dbReference type="Proteomes" id="UP000799092">
    <property type="component" value="Unassembled WGS sequence"/>
</dbReference>
<keyword evidence="4" id="KW-1185">Reference proteome</keyword>
<feature type="domain" description="SCP" evidence="2">
    <location>
        <begin position="137"/>
        <end position="248"/>
    </location>
</feature>
<proteinExistence type="predicted"/>
<dbReference type="AlphaFoldDB" id="A0A6A8DC03"/>
<dbReference type="PANTHER" id="PTHR31157:SF1">
    <property type="entry name" value="SCP DOMAIN-CONTAINING PROTEIN"/>
    <property type="match status" value="1"/>
</dbReference>
<dbReference type="PROSITE" id="PS51257">
    <property type="entry name" value="PROKAR_LIPOPROTEIN"/>
    <property type="match status" value="1"/>
</dbReference>
<evidence type="ECO:0000256" key="1">
    <source>
        <dbReference type="SAM" id="SignalP"/>
    </source>
</evidence>
<gene>
    <name evidence="3" type="ORF">GH741_01720</name>
</gene>
<dbReference type="InterPro" id="IPR014044">
    <property type="entry name" value="CAP_dom"/>
</dbReference>
<comment type="caution">
    <text evidence="3">The sequence shown here is derived from an EMBL/GenBank/DDBJ whole genome shotgun (WGS) entry which is preliminary data.</text>
</comment>
<organism evidence="3 4">
    <name type="scientific">Aquibacillus halophilus</name>
    <dbReference type="NCBI Taxonomy" id="930132"/>
    <lineage>
        <taxon>Bacteria</taxon>
        <taxon>Bacillati</taxon>
        <taxon>Bacillota</taxon>
        <taxon>Bacilli</taxon>
        <taxon>Bacillales</taxon>
        <taxon>Bacillaceae</taxon>
        <taxon>Aquibacillus</taxon>
    </lineage>
</organism>
<dbReference type="CDD" id="cd05379">
    <property type="entry name" value="CAP_bacterial"/>
    <property type="match status" value="1"/>
</dbReference>
<accession>A0A6A8DC03</accession>
<dbReference type="InterPro" id="IPR014258">
    <property type="entry name" value="CAP_domain_YkwD-like"/>
</dbReference>
<evidence type="ECO:0000313" key="4">
    <source>
        <dbReference type="Proteomes" id="UP000799092"/>
    </source>
</evidence>
<reference evidence="3" key="1">
    <citation type="submission" date="2019-11" db="EMBL/GenBank/DDBJ databases">
        <authorList>
            <person name="Li J."/>
        </authorList>
    </citation>
    <scope>NUCLEOTIDE SEQUENCE</scope>
    <source>
        <strain evidence="3">B6B</strain>
    </source>
</reference>
<dbReference type="Pfam" id="PF00188">
    <property type="entry name" value="CAP"/>
    <property type="match status" value="1"/>
</dbReference>
<sequence>MKKVSALVITLGLSVVVLAACNNNQQESLMDAQDENQFSRQINVGPNQNQTNVNDDEKRYSGLAFNSTTEDQSSPNTNQNQNRNTIENQNASHNQIGNRTPPNQNQNTNQNQISQNLNAANNNASGSLGDFQTQVVELTNKRRQENGLSPLDADQELTKVAQAKSEDMATNNYFSHTSPTYGSPFDMMNQFGIEYTTAAENIAAGQTTPEEVVKGWMNSEGHKKNIMNEKITHIGVGFSENGNHWTQMFIKK</sequence>
<dbReference type="InterPro" id="IPR035940">
    <property type="entry name" value="CAP_sf"/>
</dbReference>
<feature type="chain" id="PRO_5038436518" description="SCP domain-containing protein" evidence="1">
    <location>
        <begin position="20"/>
        <end position="252"/>
    </location>
</feature>
<protein>
    <recommendedName>
        <fullName evidence="2">SCP domain-containing protein</fullName>
    </recommendedName>
</protein>
<dbReference type="NCBIfam" id="TIGR02909">
    <property type="entry name" value="spore_YkwD"/>
    <property type="match status" value="1"/>
</dbReference>
<dbReference type="SUPFAM" id="SSF55797">
    <property type="entry name" value="PR-1-like"/>
    <property type="match status" value="1"/>
</dbReference>
<dbReference type="OrthoDB" id="9783944at2"/>
<dbReference type="PANTHER" id="PTHR31157">
    <property type="entry name" value="SCP DOMAIN-CONTAINING PROTEIN"/>
    <property type="match status" value="1"/>
</dbReference>
<dbReference type="EMBL" id="WJNG01000002">
    <property type="protein sequence ID" value="MRH41389.1"/>
    <property type="molecule type" value="Genomic_DNA"/>
</dbReference>
<name>A0A6A8DC03_9BACI</name>
<feature type="signal peptide" evidence="1">
    <location>
        <begin position="1"/>
        <end position="19"/>
    </location>
</feature>
<dbReference type="Gene3D" id="3.40.33.10">
    <property type="entry name" value="CAP"/>
    <property type="match status" value="1"/>
</dbReference>
<keyword evidence="1" id="KW-0732">Signal</keyword>
<evidence type="ECO:0000313" key="3">
    <source>
        <dbReference type="EMBL" id="MRH41389.1"/>
    </source>
</evidence>